<proteinExistence type="predicted"/>
<protein>
    <submittedName>
        <fullName evidence="3">Uncharacterized protein</fullName>
    </submittedName>
</protein>
<dbReference type="EMBL" id="NIVC01004937">
    <property type="protein sequence ID" value="PAA46309.1"/>
    <property type="molecule type" value="Genomic_DNA"/>
</dbReference>
<evidence type="ECO:0000313" key="4">
    <source>
        <dbReference type="Proteomes" id="UP000215902"/>
    </source>
</evidence>
<comment type="caution">
    <text evidence="3">The sequence shown here is derived from an EMBL/GenBank/DDBJ whole genome shotgun (WGS) entry which is preliminary data.</text>
</comment>
<evidence type="ECO:0000256" key="2">
    <source>
        <dbReference type="SAM" id="MobiDB-lite"/>
    </source>
</evidence>
<reference evidence="3 4" key="1">
    <citation type="submission" date="2017-06" db="EMBL/GenBank/DDBJ databases">
        <title>A platform for efficient transgenesis in Macrostomum lignano, a flatworm model organism for stem cell research.</title>
        <authorList>
            <person name="Berezikov E."/>
        </authorList>
    </citation>
    <scope>NUCLEOTIDE SEQUENCE [LARGE SCALE GENOMIC DNA]</scope>
    <source>
        <strain evidence="3">DV1</strain>
        <tissue evidence="3">Whole organism</tissue>
    </source>
</reference>
<evidence type="ECO:0000313" key="3">
    <source>
        <dbReference type="EMBL" id="PAA46309.1"/>
    </source>
</evidence>
<dbReference type="AlphaFoldDB" id="A0A267DCJ1"/>
<name>A0A267DCJ1_9PLAT</name>
<accession>A0A267DCJ1</accession>
<feature type="compositionally biased region" description="Polar residues" evidence="2">
    <location>
        <begin position="48"/>
        <end position="60"/>
    </location>
</feature>
<sequence>MMDQIRAQGEAEDELCHQLSGVREKLSEAQAENRQMKAEVLRLEAISATSSSESDTTVARSQAALFQSRPAAERQKKADQVKARRIASAAENEGPTSGNIYFQTASYSRSEMRAMSKIECITHHRIYLQLISSFLLRPNLLDSISLETLFETLAVYIYEP</sequence>
<keyword evidence="4" id="KW-1185">Reference proteome</keyword>
<evidence type="ECO:0000256" key="1">
    <source>
        <dbReference type="SAM" id="Coils"/>
    </source>
</evidence>
<dbReference type="Proteomes" id="UP000215902">
    <property type="component" value="Unassembled WGS sequence"/>
</dbReference>
<keyword evidence="1" id="KW-0175">Coiled coil</keyword>
<feature type="coiled-coil region" evidence="1">
    <location>
        <begin position="19"/>
        <end position="46"/>
    </location>
</feature>
<gene>
    <name evidence="3" type="ORF">BOX15_Mlig015954g1</name>
</gene>
<feature type="region of interest" description="Disordered" evidence="2">
    <location>
        <begin position="48"/>
        <end position="79"/>
    </location>
</feature>
<organism evidence="3 4">
    <name type="scientific">Macrostomum lignano</name>
    <dbReference type="NCBI Taxonomy" id="282301"/>
    <lineage>
        <taxon>Eukaryota</taxon>
        <taxon>Metazoa</taxon>
        <taxon>Spiralia</taxon>
        <taxon>Lophotrochozoa</taxon>
        <taxon>Platyhelminthes</taxon>
        <taxon>Rhabditophora</taxon>
        <taxon>Macrostomorpha</taxon>
        <taxon>Macrostomida</taxon>
        <taxon>Macrostomidae</taxon>
        <taxon>Macrostomum</taxon>
    </lineage>
</organism>